<dbReference type="InterPro" id="IPR036388">
    <property type="entry name" value="WH-like_DNA-bd_sf"/>
</dbReference>
<accession>A0AAP2D3B9</accession>
<reference evidence="3 5" key="1">
    <citation type="submission" date="2018-05" db="EMBL/GenBank/DDBJ databases">
        <title>Genomic diversity of pathogens causing Blackleg of Potato in Pakistan.</title>
        <authorList>
            <person name="Sarfraz S."/>
            <person name="Riaz K."/>
            <person name="Oulghazi S."/>
            <person name="Cigna J."/>
            <person name="Sahi S.T."/>
            <person name="Khan S.H."/>
            <person name="Hameed A."/>
            <person name="Faure D."/>
        </authorList>
    </citation>
    <scope>NUCLEOTIDE SEQUENCE [LARGE SCALE GENOMIC DNA]</scope>
    <source>
        <strain evidence="3 5">SS70</strain>
    </source>
</reference>
<dbReference type="GO" id="GO:0006351">
    <property type="term" value="P:DNA-templated transcription"/>
    <property type="evidence" value="ECO:0007669"/>
    <property type="project" value="TreeGrafter"/>
</dbReference>
<dbReference type="SUPFAM" id="SSF46785">
    <property type="entry name" value="Winged helix' DNA-binding domain"/>
    <property type="match status" value="1"/>
</dbReference>
<evidence type="ECO:0000313" key="5">
    <source>
        <dbReference type="Proteomes" id="UP000245055"/>
    </source>
</evidence>
<proteinExistence type="inferred from homology"/>
<dbReference type="AlphaFoldDB" id="A0AAP2D3B9"/>
<evidence type="ECO:0000313" key="3">
    <source>
        <dbReference type="EMBL" id="PWD75377.1"/>
    </source>
</evidence>
<sequence length="55" mass="6113">MNDILAFLAVAKEQSFTRASTRLGVSPSAPSHTIRNLEERLGVRLLTRTTRNKGM</sequence>
<keyword evidence="6" id="KW-1185">Reference proteome</keyword>
<dbReference type="PROSITE" id="PS50931">
    <property type="entry name" value="HTH_LYSR"/>
    <property type="match status" value="1"/>
</dbReference>
<dbReference type="PANTHER" id="PTHR30537">
    <property type="entry name" value="HTH-TYPE TRANSCRIPTIONAL REGULATOR"/>
    <property type="match status" value="1"/>
</dbReference>
<name>A0AAP2D3B9_9GAMM</name>
<evidence type="ECO:0000313" key="6">
    <source>
        <dbReference type="Proteomes" id="UP000266633"/>
    </source>
</evidence>
<evidence type="ECO:0000256" key="1">
    <source>
        <dbReference type="ARBA" id="ARBA00009437"/>
    </source>
</evidence>
<comment type="similarity">
    <text evidence="1">Belongs to the LysR transcriptional regulatory family.</text>
</comment>
<dbReference type="GO" id="GO:0043565">
    <property type="term" value="F:sequence-specific DNA binding"/>
    <property type="evidence" value="ECO:0007669"/>
    <property type="project" value="TreeGrafter"/>
</dbReference>
<dbReference type="GO" id="GO:0003700">
    <property type="term" value="F:DNA-binding transcription factor activity"/>
    <property type="evidence" value="ECO:0007669"/>
    <property type="project" value="InterPro"/>
</dbReference>
<dbReference type="EMBL" id="QZDO01000043">
    <property type="protein sequence ID" value="RJL71029.1"/>
    <property type="molecule type" value="Genomic_DNA"/>
</dbReference>
<evidence type="ECO:0000259" key="2">
    <source>
        <dbReference type="PROSITE" id="PS50931"/>
    </source>
</evidence>
<gene>
    <name evidence="4" type="ORF">D5077_13095</name>
    <name evidence="3" type="ORF">DF213_01870</name>
</gene>
<dbReference type="InterPro" id="IPR058163">
    <property type="entry name" value="LysR-type_TF_proteobact-type"/>
</dbReference>
<dbReference type="Proteomes" id="UP000245055">
    <property type="component" value="Unassembled WGS sequence"/>
</dbReference>
<reference evidence="4 6" key="2">
    <citation type="submission" date="2018-09" db="EMBL/GenBank/DDBJ databases">
        <title>Phylogenetic diversity of Pectobacterium and Dickeya strains causing blackleg disease of potato in Morocco.</title>
        <authorList>
            <person name="Oulghazi S."/>
            <person name="Moumni M."/>
            <person name="Faure D."/>
        </authorList>
    </citation>
    <scope>NUCLEOTIDE SEQUENCE [LARGE SCALE GENOMIC DNA]</scope>
    <source>
        <strain evidence="4 6">S4.16.03.LID</strain>
    </source>
</reference>
<organism evidence="3 5">
    <name type="scientific">Dickeya dianthicola</name>
    <dbReference type="NCBI Taxonomy" id="204039"/>
    <lineage>
        <taxon>Bacteria</taxon>
        <taxon>Pseudomonadati</taxon>
        <taxon>Pseudomonadota</taxon>
        <taxon>Gammaproteobacteria</taxon>
        <taxon>Enterobacterales</taxon>
        <taxon>Pectobacteriaceae</taxon>
        <taxon>Dickeya</taxon>
    </lineage>
</organism>
<dbReference type="PANTHER" id="PTHR30537:SF1">
    <property type="entry name" value="HTH-TYPE TRANSCRIPTIONAL REGULATOR PGRR"/>
    <property type="match status" value="1"/>
</dbReference>
<dbReference type="EMBL" id="QESZ01000003">
    <property type="protein sequence ID" value="PWD75377.1"/>
    <property type="molecule type" value="Genomic_DNA"/>
</dbReference>
<dbReference type="PRINTS" id="PR00039">
    <property type="entry name" value="HTHLYSR"/>
</dbReference>
<dbReference type="Proteomes" id="UP000266633">
    <property type="component" value="Unassembled WGS sequence"/>
</dbReference>
<feature type="domain" description="HTH lysR-type" evidence="2">
    <location>
        <begin position="1"/>
        <end position="55"/>
    </location>
</feature>
<evidence type="ECO:0000313" key="4">
    <source>
        <dbReference type="EMBL" id="RJL71029.1"/>
    </source>
</evidence>
<dbReference type="Gene3D" id="1.10.10.10">
    <property type="entry name" value="Winged helix-like DNA-binding domain superfamily/Winged helix DNA-binding domain"/>
    <property type="match status" value="1"/>
</dbReference>
<dbReference type="Pfam" id="PF00126">
    <property type="entry name" value="HTH_1"/>
    <property type="match status" value="1"/>
</dbReference>
<comment type="caution">
    <text evidence="3">The sequence shown here is derived from an EMBL/GenBank/DDBJ whole genome shotgun (WGS) entry which is preliminary data.</text>
</comment>
<dbReference type="InterPro" id="IPR036390">
    <property type="entry name" value="WH_DNA-bd_sf"/>
</dbReference>
<dbReference type="InterPro" id="IPR000847">
    <property type="entry name" value="LysR_HTH_N"/>
</dbReference>
<protein>
    <submittedName>
        <fullName evidence="3">LysR family transcriptional regulator</fullName>
    </submittedName>
</protein>